<dbReference type="EC" id="3.1.1.103" evidence="2"/>
<dbReference type="Pfam" id="PF00144">
    <property type="entry name" value="Beta-lactamase"/>
    <property type="match status" value="1"/>
</dbReference>
<dbReference type="SUPFAM" id="SSF56601">
    <property type="entry name" value="beta-lactamase/transpeptidase-like"/>
    <property type="match status" value="1"/>
</dbReference>
<dbReference type="GO" id="GO:0016787">
    <property type="term" value="F:hydrolase activity"/>
    <property type="evidence" value="ECO:0007669"/>
    <property type="project" value="UniProtKB-KW"/>
</dbReference>
<gene>
    <name evidence="2" type="ORF">SGQ83_12960</name>
</gene>
<dbReference type="InterPro" id="IPR001466">
    <property type="entry name" value="Beta-lactam-related"/>
</dbReference>
<reference evidence="2 3" key="1">
    <citation type="submission" date="2023-11" db="EMBL/GenBank/DDBJ databases">
        <title>Unpublished Manusciprt.</title>
        <authorList>
            <person name="Saticioglu I.B."/>
            <person name="Ay H."/>
            <person name="Ajmi N."/>
            <person name="Altun S."/>
            <person name="Duman M."/>
        </authorList>
    </citation>
    <scope>NUCLEOTIDE SEQUENCE [LARGE SCALE GENOMIC DNA]</scope>
    <source>
        <strain evidence="2 3">Fl-318</strain>
    </source>
</reference>
<dbReference type="Proteomes" id="UP001273350">
    <property type="component" value="Unassembled WGS sequence"/>
</dbReference>
<keyword evidence="3" id="KW-1185">Reference proteome</keyword>
<dbReference type="PANTHER" id="PTHR46825">
    <property type="entry name" value="D-ALANYL-D-ALANINE-CARBOXYPEPTIDASE/ENDOPEPTIDASE AMPH"/>
    <property type="match status" value="1"/>
</dbReference>
<organism evidence="2 3">
    <name type="scientific">Flavobacterium cupriresistens</name>
    <dbReference type="NCBI Taxonomy" id="2893885"/>
    <lineage>
        <taxon>Bacteria</taxon>
        <taxon>Pseudomonadati</taxon>
        <taxon>Bacteroidota</taxon>
        <taxon>Flavobacteriia</taxon>
        <taxon>Flavobacteriales</taxon>
        <taxon>Flavobacteriaceae</taxon>
        <taxon>Flavobacterium</taxon>
    </lineage>
</organism>
<evidence type="ECO:0000259" key="1">
    <source>
        <dbReference type="Pfam" id="PF00144"/>
    </source>
</evidence>
<dbReference type="Gene3D" id="3.40.710.10">
    <property type="entry name" value="DD-peptidase/beta-lactamase superfamily"/>
    <property type="match status" value="1"/>
</dbReference>
<comment type="caution">
    <text evidence="2">The sequence shown here is derived from an EMBL/GenBank/DDBJ whole genome shotgun (WGS) entry which is preliminary data.</text>
</comment>
<dbReference type="PANTHER" id="PTHR46825:SF9">
    <property type="entry name" value="BETA-LACTAMASE-RELATED DOMAIN-CONTAINING PROTEIN"/>
    <property type="match status" value="1"/>
</dbReference>
<evidence type="ECO:0000313" key="3">
    <source>
        <dbReference type="Proteomes" id="UP001273350"/>
    </source>
</evidence>
<dbReference type="RefSeq" id="WP_230003512.1">
    <property type="nucleotide sequence ID" value="NZ_CP087134.1"/>
</dbReference>
<accession>A0ABU4RE69</accession>
<sequence>MNSKTEESVSKISRKELDVKLKKIYKKSSLPGFAVGIIKKDTVYFSEGYGWANVKDKVPFTKKTIMPIASVSKTFIGFAVVKAIELGYFTPETPINEILPYAVINPNFPEDNIRVKHLFTHTSGIVDVQEVYAKTYQINKIPDIALAVFLNDYLTTSGKFYSKNNFDVFKAGGKYNYSNITSALMAHLIEIKSGLSFDEFTQQYLFQPLELKNTHWFYNKKKSKKYAALYEVYPEDDHDFKDFINPDKTLKTYCCVTYPDGSLRSTVKDLSLYVIEMLKGLEHNSDILSSEYYDLLFQKQFDEGALPVAFDEAVNQAVFWGYDQKNIVSHGGADPGVATLVSIDLENKIGRIIFVNCAIMNKCRPNLIEDFGKIFEILSKVK</sequence>
<dbReference type="InterPro" id="IPR012338">
    <property type="entry name" value="Beta-lactam/transpept-like"/>
</dbReference>
<evidence type="ECO:0000313" key="2">
    <source>
        <dbReference type="EMBL" id="MDX6190263.1"/>
    </source>
</evidence>
<dbReference type="EMBL" id="JAWXVI010000006">
    <property type="protein sequence ID" value="MDX6190263.1"/>
    <property type="molecule type" value="Genomic_DNA"/>
</dbReference>
<feature type="domain" description="Beta-lactamase-related" evidence="1">
    <location>
        <begin position="24"/>
        <end position="359"/>
    </location>
</feature>
<keyword evidence="2" id="KW-0378">Hydrolase</keyword>
<name>A0ABU4RE69_9FLAO</name>
<protein>
    <submittedName>
        <fullName evidence="2">Serine hydrolase domain-containing protein</fullName>
        <ecNumber evidence="2">3.1.1.103</ecNumber>
    </submittedName>
</protein>
<dbReference type="InterPro" id="IPR050491">
    <property type="entry name" value="AmpC-like"/>
</dbReference>
<proteinExistence type="predicted"/>